<evidence type="ECO:0000313" key="2">
    <source>
        <dbReference type="Proteomes" id="UP000237000"/>
    </source>
</evidence>
<evidence type="ECO:0000313" key="1">
    <source>
        <dbReference type="EMBL" id="PON93839.1"/>
    </source>
</evidence>
<gene>
    <name evidence="1" type="ORF">TorRG33x02_102290</name>
</gene>
<accession>A0A2P5F7V5</accession>
<dbReference type="Proteomes" id="UP000237000">
    <property type="component" value="Unassembled WGS sequence"/>
</dbReference>
<protein>
    <submittedName>
        <fullName evidence="1">Uncharacterized protein</fullName>
    </submittedName>
</protein>
<dbReference type="EMBL" id="JXTC01000055">
    <property type="protein sequence ID" value="PON93839.1"/>
    <property type="molecule type" value="Genomic_DNA"/>
</dbReference>
<name>A0A2P5F7V5_TREOI</name>
<comment type="caution">
    <text evidence="1">The sequence shown here is derived from an EMBL/GenBank/DDBJ whole genome shotgun (WGS) entry which is preliminary data.</text>
</comment>
<sequence length="103" mass="11873">MADQNDSTRNISSGENLTLEQQIARMTERMEANEQWMAEMATENYGDNANIGRGHANHSFIPNYGRVPPMGQFSLISRMQLFTPGNTSREMWQYEKIENSLER</sequence>
<keyword evidence="2" id="KW-1185">Reference proteome</keyword>
<organism evidence="1 2">
    <name type="scientific">Trema orientale</name>
    <name type="common">Charcoal tree</name>
    <name type="synonym">Celtis orientalis</name>
    <dbReference type="NCBI Taxonomy" id="63057"/>
    <lineage>
        <taxon>Eukaryota</taxon>
        <taxon>Viridiplantae</taxon>
        <taxon>Streptophyta</taxon>
        <taxon>Embryophyta</taxon>
        <taxon>Tracheophyta</taxon>
        <taxon>Spermatophyta</taxon>
        <taxon>Magnoliopsida</taxon>
        <taxon>eudicotyledons</taxon>
        <taxon>Gunneridae</taxon>
        <taxon>Pentapetalae</taxon>
        <taxon>rosids</taxon>
        <taxon>fabids</taxon>
        <taxon>Rosales</taxon>
        <taxon>Cannabaceae</taxon>
        <taxon>Trema</taxon>
    </lineage>
</organism>
<proteinExistence type="predicted"/>
<dbReference type="AlphaFoldDB" id="A0A2P5F7V5"/>
<dbReference type="InParanoid" id="A0A2P5F7V5"/>
<reference evidence="2" key="1">
    <citation type="submission" date="2016-06" db="EMBL/GenBank/DDBJ databases">
        <title>Parallel loss of symbiosis genes in relatives of nitrogen-fixing non-legume Parasponia.</title>
        <authorList>
            <person name="Van Velzen R."/>
            <person name="Holmer R."/>
            <person name="Bu F."/>
            <person name="Rutten L."/>
            <person name="Van Zeijl A."/>
            <person name="Liu W."/>
            <person name="Santuari L."/>
            <person name="Cao Q."/>
            <person name="Sharma T."/>
            <person name="Shen D."/>
            <person name="Roswanjaya Y."/>
            <person name="Wardhani T."/>
            <person name="Kalhor M.S."/>
            <person name="Jansen J."/>
            <person name="Van den Hoogen J."/>
            <person name="Gungor B."/>
            <person name="Hartog M."/>
            <person name="Hontelez J."/>
            <person name="Verver J."/>
            <person name="Yang W.-C."/>
            <person name="Schijlen E."/>
            <person name="Repin R."/>
            <person name="Schilthuizen M."/>
            <person name="Schranz E."/>
            <person name="Heidstra R."/>
            <person name="Miyata K."/>
            <person name="Fedorova E."/>
            <person name="Kohlen W."/>
            <person name="Bisseling T."/>
            <person name="Smit S."/>
            <person name="Geurts R."/>
        </authorList>
    </citation>
    <scope>NUCLEOTIDE SEQUENCE [LARGE SCALE GENOMIC DNA]</scope>
    <source>
        <strain evidence="2">cv. RG33-2</strain>
    </source>
</reference>